<dbReference type="InterPro" id="IPR010810">
    <property type="entry name" value="Flagellin_hook_IN_motif"/>
</dbReference>
<comment type="subunit">
    <text evidence="2 5">Homopentamer.</text>
</comment>
<comment type="function">
    <text evidence="5">Required for morphogenesis and for the elongation of the flagellar filament by facilitating polymerization of the flagellin monomers at the tip of growing filament. Forms a capping structure, which prevents flagellin subunits (transported through the central channel of the flagellum) from leaking out without polymerization at the distal end.</text>
</comment>
<comment type="similarity">
    <text evidence="1 5">Belongs to the FliD family.</text>
</comment>
<evidence type="ECO:0000256" key="1">
    <source>
        <dbReference type="ARBA" id="ARBA00009764"/>
    </source>
</evidence>
<keyword evidence="8" id="KW-0282">Flagellum</keyword>
<reference evidence="8 9" key="1">
    <citation type="submission" date="2023-12" db="EMBL/GenBank/DDBJ databases">
        <title>Genome sequencing and assembly of bacterial species from a model synthetic community.</title>
        <authorList>
            <person name="Hogle S.L."/>
        </authorList>
    </citation>
    <scope>NUCLEOTIDE SEQUENCE [LARGE SCALE GENOMIC DNA]</scope>
    <source>
        <strain evidence="8 9">HAMBI 2494</strain>
    </source>
</reference>
<evidence type="ECO:0000256" key="2">
    <source>
        <dbReference type="ARBA" id="ARBA00011255"/>
    </source>
</evidence>
<keyword evidence="5" id="KW-0964">Secreted</keyword>
<evidence type="ECO:0000313" key="9">
    <source>
        <dbReference type="Proteomes" id="UP001325479"/>
    </source>
</evidence>
<keyword evidence="3" id="KW-0175">Coiled coil</keyword>
<evidence type="ECO:0000256" key="3">
    <source>
        <dbReference type="ARBA" id="ARBA00023054"/>
    </source>
</evidence>
<dbReference type="Pfam" id="PF07195">
    <property type="entry name" value="FliD_C"/>
    <property type="match status" value="1"/>
</dbReference>
<dbReference type="PANTHER" id="PTHR30288">
    <property type="entry name" value="FLAGELLAR CAP/ASSEMBLY PROTEIN FLID"/>
    <property type="match status" value="1"/>
</dbReference>
<dbReference type="RefSeq" id="WP_114810137.1">
    <property type="nucleotide sequence ID" value="NZ_CP139965.1"/>
</dbReference>
<keyword evidence="8" id="KW-0966">Cell projection</keyword>
<evidence type="ECO:0000259" key="7">
    <source>
        <dbReference type="Pfam" id="PF07195"/>
    </source>
</evidence>
<dbReference type="Pfam" id="PF07196">
    <property type="entry name" value="Flagellin_IN"/>
    <property type="match status" value="1"/>
</dbReference>
<keyword evidence="8" id="KW-0969">Cilium</keyword>
<evidence type="ECO:0000256" key="5">
    <source>
        <dbReference type="RuleBase" id="RU362066"/>
    </source>
</evidence>
<accession>A0ABZ0WU43</accession>
<proteinExistence type="inferred from homology"/>
<evidence type="ECO:0000259" key="6">
    <source>
        <dbReference type="Pfam" id="PF02465"/>
    </source>
</evidence>
<keyword evidence="4 5" id="KW-0975">Bacterial flagellum</keyword>
<dbReference type="InterPro" id="IPR040026">
    <property type="entry name" value="FliD"/>
</dbReference>
<feature type="domain" description="Flagellar hook-associated protein 2 C-terminal" evidence="7">
    <location>
        <begin position="227"/>
        <end position="450"/>
    </location>
</feature>
<comment type="subcellular location">
    <subcellularLocation>
        <location evidence="5">Secreted</location>
    </subcellularLocation>
    <subcellularLocation>
        <location evidence="5">Bacterial flagellum</location>
    </subcellularLocation>
</comment>
<evidence type="ECO:0000256" key="4">
    <source>
        <dbReference type="ARBA" id="ARBA00023143"/>
    </source>
</evidence>
<evidence type="ECO:0000313" key="8">
    <source>
        <dbReference type="EMBL" id="WQD80846.1"/>
    </source>
</evidence>
<dbReference type="EMBL" id="CP139965">
    <property type="protein sequence ID" value="WQD80846.1"/>
    <property type="molecule type" value="Genomic_DNA"/>
</dbReference>
<dbReference type="Pfam" id="PF02465">
    <property type="entry name" value="FliD_N"/>
    <property type="match status" value="1"/>
</dbReference>
<dbReference type="InterPro" id="IPR003481">
    <property type="entry name" value="FliD_N"/>
</dbReference>
<gene>
    <name evidence="8" type="primary">fliD</name>
    <name evidence="8" type="ORF">U0042_14845</name>
</gene>
<dbReference type="Proteomes" id="UP001325479">
    <property type="component" value="Chromosome"/>
</dbReference>
<name>A0ABZ0WU43_9BURK</name>
<feature type="domain" description="Flagellar hook-associated protein 2 N-terminal" evidence="6">
    <location>
        <begin position="29"/>
        <end position="124"/>
    </location>
</feature>
<keyword evidence="9" id="KW-1185">Reference proteome</keyword>
<dbReference type="PANTHER" id="PTHR30288:SF0">
    <property type="entry name" value="FLAGELLAR HOOK-ASSOCIATED PROTEIN 2"/>
    <property type="match status" value="1"/>
</dbReference>
<protein>
    <recommendedName>
        <fullName evidence="5">Flagellar hook-associated protein 2</fullName>
        <shortName evidence="5">HAP2</shortName>
    </recommendedName>
    <alternativeName>
        <fullName evidence="5">Flagellar cap protein</fullName>
    </alternativeName>
</protein>
<organism evidence="8 9">
    <name type="scientific">Paraburkholderia kururiensis</name>
    <dbReference type="NCBI Taxonomy" id="984307"/>
    <lineage>
        <taxon>Bacteria</taxon>
        <taxon>Pseudomonadati</taxon>
        <taxon>Pseudomonadota</taxon>
        <taxon>Betaproteobacteria</taxon>
        <taxon>Burkholderiales</taxon>
        <taxon>Burkholderiaceae</taxon>
        <taxon>Paraburkholderia</taxon>
    </lineage>
</organism>
<dbReference type="InterPro" id="IPR010809">
    <property type="entry name" value="FliD_C"/>
</dbReference>
<sequence>MTTTTSSSNDTAALIRQATQSIISGATRSSIDVDTLVSALVTAKTAGQSDMLGRKQSADNVELSAVGKIQAVLASLQSALRGFTDGTALNTLTATMSGNGLKATAATDAAPGTYSIAVNHLASANKISSQAFARDERLGAGTLTVGVGGRTMQIDVDAGSSLASLAKAINAATGNPGVSAAIVTASDGQHLVLTSKQTGAASAITISAGGGANTKLNTSSFRQITAGKDASLSIDGNTVSSASNTIEGALTGITLVLTGEAVGTTQTLSVTRDTAVSTKAITDFVAAYNGYIATEKSLTWDASQPVASRAGPLLGDAMTHAITNRLGSLMSGGVAVGGRTYSLSSVGIDLQHDGTLSVNTAKLQKALTEDSAAIPALFNPTNGVAVKLNTFIGTYTRPSGTLEQRTRALNADLGKVTNDMTQLKRYQDTLTAQYNAQFRALNVLMTTMQNNTRYLNQLFGGAGAAGTLNRR</sequence>